<evidence type="ECO:0000256" key="1">
    <source>
        <dbReference type="ARBA" id="ARBA00005709"/>
    </source>
</evidence>
<dbReference type="PRINTS" id="PR00207">
    <property type="entry name" value="FLAGELLIN"/>
</dbReference>
<gene>
    <name evidence="7" type="ORF">AB1E22_02165</name>
</gene>
<keyword evidence="3 4" id="KW-0975">Bacterial flagellum</keyword>
<comment type="caution">
    <text evidence="7">The sequence shown here is derived from an EMBL/GenBank/DDBJ whole genome shotgun (WGS) entry which is preliminary data.</text>
</comment>
<dbReference type="SUPFAM" id="SSF64518">
    <property type="entry name" value="Phase 1 flagellin"/>
    <property type="match status" value="1"/>
</dbReference>
<organism evidence="7 8">
    <name type="scientific">Buttiauxella gaviniae</name>
    <dbReference type="NCBI Taxonomy" id="82990"/>
    <lineage>
        <taxon>Bacteria</taxon>
        <taxon>Pseudomonadati</taxon>
        <taxon>Pseudomonadota</taxon>
        <taxon>Gammaproteobacteria</taxon>
        <taxon>Enterobacterales</taxon>
        <taxon>Enterobacteriaceae</taxon>
        <taxon>Buttiauxella</taxon>
    </lineage>
</organism>
<dbReference type="InterPro" id="IPR001029">
    <property type="entry name" value="Flagellin_N"/>
</dbReference>
<name>A0ABV3NQF1_9ENTR</name>
<dbReference type="EMBL" id="JBFMVT010000002">
    <property type="protein sequence ID" value="MEW7311535.1"/>
    <property type="molecule type" value="Genomic_DNA"/>
</dbReference>
<proteinExistence type="inferred from homology"/>
<dbReference type="InterPro" id="IPR001492">
    <property type="entry name" value="Flagellin"/>
</dbReference>
<feature type="domain" description="Flagellin C-terminal" evidence="6">
    <location>
        <begin position="207"/>
        <end position="292"/>
    </location>
</feature>
<keyword evidence="7" id="KW-0282">Flagellum</keyword>
<evidence type="ECO:0000256" key="4">
    <source>
        <dbReference type="RuleBase" id="RU362073"/>
    </source>
</evidence>
<sequence length="293" mass="30165">MALSIFTSGAAMSSTNALNKSNSILSTAMERLGTGKRINSAADDAAGLQIATRLQGQVNGMSVAQRNVSDATAMLQTAEGAFDEVTNILYRVKDLATQAANDTNGTNERTAIGAEVNELVKELGNIMGNTSYAGENLFAANGTAFTAAGKFSVAAGMNFQIGASKDEKLTLNVATQLGDVMTKLSAVGNPGTPATDVTDATKAGTLLTNVGAALDSVGTMRSSLGANINRLGHTSANLANMKDNTTLALGNIRDADFASEATNMTRNQMLAQTSMSMLKQANSMSGMVMSLLG</sequence>
<dbReference type="Proteomes" id="UP001555342">
    <property type="component" value="Unassembled WGS sequence"/>
</dbReference>
<keyword evidence="8" id="KW-1185">Reference proteome</keyword>
<feature type="domain" description="Flagellin N-terminal" evidence="5">
    <location>
        <begin position="7"/>
        <end position="142"/>
    </location>
</feature>
<dbReference type="Pfam" id="PF00669">
    <property type="entry name" value="Flagellin_N"/>
    <property type="match status" value="1"/>
</dbReference>
<evidence type="ECO:0000313" key="8">
    <source>
        <dbReference type="Proteomes" id="UP001555342"/>
    </source>
</evidence>
<protein>
    <recommendedName>
        <fullName evidence="4">Flagellin</fullName>
    </recommendedName>
</protein>
<comment type="function">
    <text evidence="4">Flagellin is the subunit protein which polymerizes to form the filaments of bacterial flagella.</text>
</comment>
<dbReference type="Gene3D" id="1.20.1330.10">
    <property type="entry name" value="f41 fragment of flagellin, N-terminal domain"/>
    <property type="match status" value="1"/>
</dbReference>
<comment type="subcellular location">
    <subcellularLocation>
        <location evidence="4">Secreted</location>
    </subcellularLocation>
    <subcellularLocation>
        <location evidence="4">Bacterial flagellum</location>
    </subcellularLocation>
</comment>
<keyword evidence="7" id="KW-0969">Cilium</keyword>
<evidence type="ECO:0000313" key="7">
    <source>
        <dbReference type="EMBL" id="MEW7311535.1"/>
    </source>
</evidence>
<keyword evidence="2 4" id="KW-0964">Secreted</keyword>
<comment type="similarity">
    <text evidence="1 4">Belongs to the bacterial flagellin family.</text>
</comment>
<dbReference type="PANTHER" id="PTHR42792">
    <property type="entry name" value="FLAGELLIN"/>
    <property type="match status" value="1"/>
</dbReference>
<dbReference type="PANTHER" id="PTHR42792:SF2">
    <property type="entry name" value="FLAGELLIN"/>
    <property type="match status" value="1"/>
</dbReference>
<reference evidence="7 8" key="1">
    <citation type="submission" date="2024-07" db="EMBL/GenBank/DDBJ databases">
        <authorList>
            <person name="Wang L."/>
        </authorList>
    </citation>
    <scope>NUCLEOTIDE SEQUENCE [LARGE SCALE GENOMIC DNA]</scope>
    <source>
        <strain evidence="7 8">WL359</strain>
    </source>
</reference>
<dbReference type="RefSeq" id="WP_367593875.1">
    <property type="nucleotide sequence ID" value="NZ_JBFMVT010000002.1"/>
</dbReference>
<dbReference type="InterPro" id="IPR046358">
    <property type="entry name" value="Flagellin_C"/>
</dbReference>
<evidence type="ECO:0000259" key="6">
    <source>
        <dbReference type="Pfam" id="PF00700"/>
    </source>
</evidence>
<evidence type="ECO:0000256" key="3">
    <source>
        <dbReference type="ARBA" id="ARBA00023143"/>
    </source>
</evidence>
<accession>A0ABV3NQF1</accession>
<evidence type="ECO:0000259" key="5">
    <source>
        <dbReference type="Pfam" id="PF00669"/>
    </source>
</evidence>
<keyword evidence="7" id="KW-0966">Cell projection</keyword>
<evidence type="ECO:0000256" key="2">
    <source>
        <dbReference type="ARBA" id="ARBA00022525"/>
    </source>
</evidence>
<dbReference type="Pfam" id="PF00700">
    <property type="entry name" value="Flagellin_C"/>
    <property type="match status" value="1"/>
</dbReference>